<name>A0A822ZSM2_NELNU</name>
<sequence length="60" mass="6743">MQKMRINQVIEYSLPIPLPTFPLKNLKKGGVEEAKTILKNSERNKSLEGKGKGKDTDDNT</sequence>
<keyword evidence="3" id="KW-1185">Reference proteome</keyword>
<feature type="region of interest" description="Disordered" evidence="1">
    <location>
        <begin position="37"/>
        <end position="60"/>
    </location>
</feature>
<reference evidence="2 3" key="1">
    <citation type="journal article" date="2020" name="Mol. Biol. Evol.">
        <title>Distinct Expression and Methylation Patterns for Genes with Different Fates following a Single Whole-Genome Duplication in Flowering Plants.</title>
        <authorList>
            <person name="Shi T."/>
            <person name="Rahmani R.S."/>
            <person name="Gugger P.F."/>
            <person name="Wang M."/>
            <person name="Li H."/>
            <person name="Zhang Y."/>
            <person name="Li Z."/>
            <person name="Wang Q."/>
            <person name="Van de Peer Y."/>
            <person name="Marchal K."/>
            <person name="Chen J."/>
        </authorList>
    </citation>
    <scope>NUCLEOTIDE SEQUENCE [LARGE SCALE GENOMIC DNA]</scope>
    <source>
        <tissue evidence="2">Leaf</tissue>
    </source>
</reference>
<protein>
    <submittedName>
        <fullName evidence="2">Uncharacterized protein</fullName>
    </submittedName>
</protein>
<proteinExistence type="predicted"/>
<dbReference type="AlphaFoldDB" id="A0A822ZSM2"/>
<comment type="caution">
    <text evidence="2">The sequence shown here is derived from an EMBL/GenBank/DDBJ whole genome shotgun (WGS) entry which is preliminary data.</text>
</comment>
<dbReference type="EMBL" id="DUZY01000008">
    <property type="protein sequence ID" value="DAD47883.1"/>
    <property type="molecule type" value="Genomic_DNA"/>
</dbReference>
<evidence type="ECO:0000256" key="1">
    <source>
        <dbReference type="SAM" id="MobiDB-lite"/>
    </source>
</evidence>
<evidence type="ECO:0000313" key="3">
    <source>
        <dbReference type="Proteomes" id="UP000607653"/>
    </source>
</evidence>
<dbReference type="Proteomes" id="UP000607653">
    <property type="component" value="Unassembled WGS sequence"/>
</dbReference>
<accession>A0A822ZSM2</accession>
<evidence type="ECO:0000313" key="2">
    <source>
        <dbReference type="EMBL" id="DAD47883.1"/>
    </source>
</evidence>
<gene>
    <name evidence="2" type="ORF">HUJ06_017820</name>
</gene>
<organism evidence="2 3">
    <name type="scientific">Nelumbo nucifera</name>
    <name type="common">Sacred lotus</name>
    <dbReference type="NCBI Taxonomy" id="4432"/>
    <lineage>
        <taxon>Eukaryota</taxon>
        <taxon>Viridiplantae</taxon>
        <taxon>Streptophyta</taxon>
        <taxon>Embryophyta</taxon>
        <taxon>Tracheophyta</taxon>
        <taxon>Spermatophyta</taxon>
        <taxon>Magnoliopsida</taxon>
        <taxon>Proteales</taxon>
        <taxon>Nelumbonaceae</taxon>
        <taxon>Nelumbo</taxon>
    </lineage>
</organism>